<dbReference type="GO" id="GO:0005886">
    <property type="term" value="C:plasma membrane"/>
    <property type="evidence" value="ECO:0007669"/>
    <property type="project" value="TreeGrafter"/>
</dbReference>
<evidence type="ECO:0000259" key="13">
    <source>
        <dbReference type="PROSITE" id="PS50885"/>
    </source>
</evidence>
<comment type="catalytic activity">
    <reaction evidence="1">
        <text>ATP + protein L-histidine = ADP + protein N-phospho-L-histidine.</text>
        <dbReference type="EC" id="2.7.13.3"/>
    </reaction>
</comment>
<evidence type="ECO:0000256" key="1">
    <source>
        <dbReference type="ARBA" id="ARBA00000085"/>
    </source>
</evidence>
<keyword evidence="7" id="KW-0418">Kinase</keyword>
<evidence type="ECO:0000256" key="6">
    <source>
        <dbReference type="ARBA" id="ARBA00022692"/>
    </source>
</evidence>
<dbReference type="Proteomes" id="UP000293912">
    <property type="component" value="Chromosome"/>
</dbReference>
<dbReference type="EMBL" id="CP037867">
    <property type="protein sequence ID" value="QBM30484.1"/>
    <property type="molecule type" value="Genomic_DNA"/>
</dbReference>
<reference evidence="14 15" key="1">
    <citation type="submission" date="2019-03" db="EMBL/GenBank/DDBJ databases">
        <authorList>
            <person name="Sebastian G."/>
            <person name="Baumann P."/>
            <person name="Ruckert C."/>
            <person name="Kalinowski J."/>
            <person name="Nebel B."/>
            <person name="Takors R."/>
            <person name="Blombach B."/>
        </authorList>
    </citation>
    <scope>NUCLEOTIDE SEQUENCE [LARGE SCALE GENOMIC DNA]</scope>
    <source>
        <strain evidence="14 15">DSM 1084</strain>
    </source>
</reference>
<dbReference type="PROSITE" id="PS50109">
    <property type="entry name" value="HIS_KIN"/>
    <property type="match status" value="1"/>
</dbReference>
<evidence type="ECO:0000256" key="9">
    <source>
        <dbReference type="ARBA" id="ARBA00023012"/>
    </source>
</evidence>
<dbReference type="AlphaFoldDB" id="A0A4P6X9N5"/>
<comment type="subcellular location">
    <subcellularLocation>
        <location evidence="2">Membrane</location>
    </subcellularLocation>
</comment>
<feature type="domain" description="HAMP" evidence="13">
    <location>
        <begin position="197"/>
        <end position="248"/>
    </location>
</feature>
<gene>
    <name evidence="14" type="primary">phoQ</name>
    <name evidence="14" type="ORF">HPF_22545</name>
</gene>
<dbReference type="InterPro" id="IPR036890">
    <property type="entry name" value="HATPase_C_sf"/>
</dbReference>
<dbReference type="GO" id="GO:0004673">
    <property type="term" value="F:protein histidine kinase activity"/>
    <property type="evidence" value="ECO:0007669"/>
    <property type="project" value="UniProtKB-EC"/>
</dbReference>
<dbReference type="SMART" id="SM00387">
    <property type="entry name" value="HATPase_c"/>
    <property type="match status" value="1"/>
</dbReference>
<evidence type="ECO:0000256" key="3">
    <source>
        <dbReference type="ARBA" id="ARBA00012438"/>
    </source>
</evidence>
<organism evidence="14 15">
    <name type="scientific">Hydrogenophaga pseudoflava</name>
    <name type="common">Pseudomonas carboxydoflava</name>
    <dbReference type="NCBI Taxonomy" id="47421"/>
    <lineage>
        <taxon>Bacteria</taxon>
        <taxon>Pseudomonadati</taxon>
        <taxon>Pseudomonadota</taxon>
        <taxon>Betaproteobacteria</taxon>
        <taxon>Burkholderiales</taxon>
        <taxon>Comamonadaceae</taxon>
        <taxon>Hydrogenophaga</taxon>
    </lineage>
</organism>
<keyword evidence="9" id="KW-0902">Two-component regulatory system</keyword>
<dbReference type="InterPro" id="IPR004358">
    <property type="entry name" value="Sig_transdc_His_kin-like_C"/>
</dbReference>
<keyword evidence="5 14" id="KW-0808">Transferase</keyword>
<keyword evidence="15" id="KW-1185">Reference proteome</keyword>
<evidence type="ECO:0000256" key="5">
    <source>
        <dbReference type="ARBA" id="ARBA00022679"/>
    </source>
</evidence>
<dbReference type="PROSITE" id="PS50885">
    <property type="entry name" value="HAMP"/>
    <property type="match status" value="1"/>
</dbReference>
<dbReference type="InterPro" id="IPR003594">
    <property type="entry name" value="HATPase_dom"/>
</dbReference>
<dbReference type="KEGG" id="hpse:HPF_22545"/>
<sequence>MPWRRALSLRVRWLAATLAALAVALVLAGVFLHSLFQDHVLRQFQTTLTQQLDQLTARLEFDAAGQASIDPAQLSDPRWHRPYSGLYWQLDEVGAPADAQGALRSRSLWDDRLRPEPDVPADGQLHVHQGTGPRDAPLLLVERTVYPADAPQRRWRLVVAGDLQEVTAASDRFARVLALSLLGLGLLLALAALAQVAVGLAPLRALQRALTALREGRTARLQGQFPAEVQPLIDDFNRVLDRNAEVVERARTQAGNLAHALKTPLAVLDQAASRADGPDPAPLAALVRDQVGLARRHIDWHLARARVAASQRLPGQRTPLAPVLAGLLRVMAKVHAERALRLDCADIPADWAFAGEEQDLQEMLGNLLDNACLWARTRVRVEARLDGGQLQVVVEDDGPGIAPEQRQAVLARGVRLDEATPGSGLGLAIVADLVALYGGALALEAGSAGGLLARISLPAVR</sequence>
<evidence type="ECO:0000256" key="4">
    <source>
        <dbReference type="ARBA" id="ARBA00022553"/>
    </source>
</evidence>
<dbReference type="InterPro" id="IPR050428">
    <property type="entry name" value="TCS_sensor_his_kinase"/>
</dbReference>
<dbReference type="Gene3D" id="3.30.565.10">
    <property type="entry name" value="Histidine kinase-like ATPase, C-terminal domain"/>
    <property type="match status" value="1"/>
</dbReference>
<feature type="transmembrane region" description="Helical" evidence="11">
    <location>
        <begin position="176"/>
        <end position="201"/>
    </location>
</feature>
<keyword evidence="4" id="KW-0597">Phosphoprotein</keyword>
<dbReference type="PANTHER" id="PTHR45436">
    <property type="entry name" value="SENSOR HISTIDINE KINASE YKOH"/>
    <property type="match status" value="1"/>
</dbReference>
<feature type="domain" description="Histidine kinase" evidence="12">
    <location>
        <begin position="256"/>
        <end position="461"/>
    </location>
</feature>
<name>A0A4P6X9N5_HYDPS</name>
<accession>A0A4P6X9N5</accession>
<dbReference type="SUPFAM" id="SSF55874">
    <property type="entry name" value="ATPase domain of HSP90 chaperone/DNA topoisomerase II/histidine kinase"/>
    <property type="match status" value="1"/>
</dbReference>
<dbReference type="GO" id="GO:0000160">
    <property type="term" value="P:phosphorelay signal transduction system"/>
    <property type="evidence" value="ECO:0007669"/>
    <property type="project" value="UniProtKB-KW"/>
</dbReference>
<keyword evidence="10 11" id="KW-0472">Membrane</keyword>
<protein>
    <recommendedName>
        <fullName evidence="3">histidine kinase</fullName>
        <ecNumber evidence="3">2.7.13.3</ecNumber>
    </recommendedName>
</protein>
<dbReference type="PANTHER" id="PTHR45436:SF5">
    <property type="entry name" value="SENSOR HISTIDINE KINASE TRCS"/>
    <property type="match status" value="1"/>
</dbReference>
<evidence type="ECO:0000313" key="15">
    <source>
        <dbReference type="Proteomes" id="UP000293912"/>
    </source>
</evidence>
<evidence type="ECO:0000256" key="7">
    <source>
        <dbReference type="ARBA" id="ARBA00022777"/>
    </source>
</evidence>
<dbReference type="InterPro" id="IPR005467">
    <property type="entry name" value="His_kinase_dom"/>
</dbReference>
<dbReference type="EC" id="2.7.13.3" evidence="3"/>
<evidence type="ECO:0000256" key="8">
    <source>
        <dbReference type="ARBA" id="ARBA00022989"/>
    </source>
</evidence>
<evidence type="ECO:0000256" key="10">
    <source>
        <dbReference type="ARBA" id="ARBA00023136"/>
    </source>
</evidence>
<keyword evidence="6 11" id="KW-0812">Transmembrane</keyword>
<evidence type="ECO:0000256" key="2">
    <source>
        <dbReference type="ARBA" id="ARBA00004370"/>
    </source>
</evidence>
<evidence type="ECO:0000256" key="11">
    <source>
        <dbReference type="SAM" id="Phobius"/>
    </source>
</evidence>
<dbReference type="Pfam" id="PF02518">
    <property type="entry name" value="HATPase_c"/>
    <property type="match status" value="1"/>
</dbReference>
<proteinExistence type="predicted"/>
<evidence type="ECO:0000259" key="12">
    <source>
        <dbReference type="PROSITE" id="PS50109"/>
    </source>
</evidence>
<dbReference type="RefSeq" id="WP_133157909.1">
    <property type="nucleotide sequence ID" value="NZ_CP037867.1"/>
</dbReference>
<dbReference type="Gene3D" id="1.10.287.130">
    <property type="match status" value="1"/>
</dbReference>
<dbReference type="InterPro" id="IPR003660">
    <property type="entry name" value="HAMP_dom"/>
</dbReference>
<evidence type="ECO:0000313" key="14">
    <source>
        <dbReference type="EMBL" id="QBM30484.1"/>
    </source>
</evidence>
<dbReference type="PRINTS" id="PR00344">
    <property type="entry name" value="BCTRLSENSOR"/>
</dbReference>
<keyword evidence="8 11" id="KW-1133">Transmembrane helix</keyword>